<evidence type="ECO:0000313" key="2">
    <source>
        <dbReference type="Proteomes" id="UP000596660"/>
    </source>
</evidence>
<proteinExistence type="predicted"/>
<reference evidence="1" key="2">
    <citation type="submission" date="2021-03" db="UniProtKB">
        <authorList>
            <consortium name="EnsemblPlants"/>
        </authorList>
    </citation>
    <scope>IDENTIFICATION</scope>
</reference>
<evidence type="ECO:0000313" key="1">
    <source>
        <dbReference type="EnsemblPlants" id="AUR62033556-RA:cds"/>
    </source>
</evidence>
<organism evidence="1 2">
    <name type="scientific">Chenopodium quinoa</name>
    <name type="common">Quinoa</name>
    <dbReference type="NCBI Taxonomy" id="63459"/>
    <lineage>
        <taxon>Eukaryota</taxon>
        <taxon>Viridiplantae</taxon>
        <taxon>Streptophyta</taxon>
        <taxon>Embryophyta</taxon>
        <taxon>Tracheophyta</taxon>
        <taxon>Spermatophyta</taxon>
        <taxon>Magnoliopsida</taxon>
        <taxon>eudicotyledons</taxon>
        <taxon>Gunneridae</taxon>
        <taxon>Pentapetalae</taxon>
        <taxon>Caryophyllales</taxon>
        <taxon>Chenopodiaceae</taxon>
        <taxon>Chenopodioideae</taxon>
        <taxon>Atripliceae</taxon>
        <taxon>Chenopodium</taxon>
    </lineage>
</organism>
<reference evidence="1" key="1">
    <citation type="journal article" date="2017" name="Nature">
        <title>The genome of Chenopodium quinoa.</title>
        <authorList>
            <person name="Jarvis D.E."/>
            <person name="Ho Y.S."/>
            <person name="Lightfoot D.J."/>
            <person name="Schmoeckel S.M."/>
            <person name="Li B."/>
            <person name="Borm T.J.A."/>
            <person name="Ohyanagi H."/>
            <person name="Mineta K."/>
            <person name="Michell C.T."/>
            <person name="Saber N."/>
            <person name="Kharbatia N.M."/>
            <person name="Rupper R.R."/>
            <person name="Sharp A.R."/>
            <person name="Dally N."/>
            <person name="Boughton B.A."/>
            <person name="Woo Y.H."/>
            <person name="Gao G."/>
            <person name="Schijlen E.G.W.M."/>
            <person name="Guo X."/>
            <person name="Momin A.A."/>
            <person name="Negrao S."/>
            <person name="Al-Babili S."/>
            <person name="Gehring C."/>
            <person name="Roessner U."/>
            <person name="Jung C."/>
            <person name="Murphy K."/>
            <person name="Arold S.T."/>
            <person name="Gojobori T."/>
            <person name="van der Linden C.G."/>
            <person name="van Loo E.N."/>
            <person name="Jellen E.N."/>
            <person name="Maughan P.J."/>
            <person name="Tester M."/>
        </authorList>
    </citation>
    <scope>NUCLEOTIDE SEQUENCE [LARGE SCALE GENOMIC DNA]</scope>
    <source>
        <strain evidence="1">cv. PI 614886</strain>
    </source>
</reference>
<dbReference type="Gramene" id="AUR62033556-RA">
    <property type="protein sequence ID" value="AUR62033556-RA:cds"/>
    <property type="gene ID" value="AUR62033556"/>
</dbReference>
<evidence type="ECO:0008006" key="3">
    <source>
        <dbReference type="Google" id="ProtNLM"/>
    </source>
</evidence>
<dbReference type="InterPro" id="IPR012340">
    <property type="entry name" value="NA-bd_OB-fold"/>
</dbReference>
<keyword evidence="2" id="KW-1185">Reference proteome</keyword>
<dbReference type="Proteomes" id="UP000596660">
    <property type="component" value="Unplaced"/>
</dbReference>
<sequence>MRGALFGDQVEGFNDAIVYNGEYVISNAPIKLIAEEWKSNSGIVLYVEDKLRIINTSQGQEFRVKEVQTDHTNTQPLTVIAWNDLAGIACDALSAYNVLQEERHWLQERIYEPDLENVIAYIGCSNCGRRTDFLVGTEFTCAGCKKASISSYRVTFEFEVVDDPGEITFTTLNNDTEKLFGKITHEIHVIKLYRIVITTKSKKNEEIDSAKQEKCVANVHLPSSSKTYEHNNTANDESTYHAMHSSKINPVDTYIALVCVAKEFSPVSPALYVEKPFEITDNVCNIESAEHVAQTGPIRKKDYGEGNSIGNRRSDTNDSTFYQTLLFCDEKASDSSLSTRMYSRIINNLKGDRANMREWSRLYTQMLLDRQSRILQVRYLNNEETTVTIQYLKDKKCGKPTHLQEGRHFLVQNDILGKLLLVSGRFPFFHYYIPAIQFQSFLSESWPLTSIDCKQQTSWTLEAVHIPTDQNAVLRKYSAHILNNDNVILHMLKEEVTVSTTVHSCSIAELVEHDKSEQPNEAHIE</sequence>
<dbReference type="Gene3D" id="2.40.50.140">
    <property type="entry name" value="Nucleic acid-binding proteins"/>
    <property type="match status" value="1"/>
</dbReference>
<dbReference type="AlphaFoldDB" id="A0A803MQK5"/>
<dbReference type="EnsemblPlants" id="AUR62033556-RA">
    <property type="protein sequence ID" value="AUR62033556-RA:cds"/>
    <property type="gene ID" value="AUR62033556"/>
</dbReference>
<protein>
    <recommendedName>
        <fullName evidence="3">Replication factor A C-terminal domain-containing protein</fullName>
    </recommendedName>
</protein>
<accession>A0A803MQK5</accession>
<name>A0A803MQK5_CHEQI</name>
<dbReference type="SUPFAM" id="SSF50249">
    <property type="entry name" value="Nucleic acid-binding proteins"/>
    <property type="match status" value="1"/>
</dbReference>